<dbReference type="Proteomes" id="UP000267418">
    <property type="component" value="Unassembled WGS sequence"/>
</dbReference>
<sequence length="238" mass="27170">MPEWKQYQEEVASFFRSLGLEAETDVTVEGTRTKHAIDVLVKARRVGFDVVWVVECKYWKDPVSKLHVLGLRQIVNDIGADRGILLCEVGFQRGAVEASVLSNVHLSSLADVRNRTRQELCAARIGELYERFATARYQYWEIPKGVRIAMGLRQEIAYWYSGSAVLQFADDLLAKSLRGIYPISDVMMPGPDGPSVPTFSSAEEVIEILDPMMCDLEKRLQACFDIRDRWREIEHQRS</sequence>
<dbReference type="Gene3D" id="3.40.1350.10">
    <property type="match status" value="1"/>
</dbReference>
<keyword evidence="2" id="KW-0255">Endonuclease</keyword>
<dbReference type="AlphaFoldDB" id="A0A431TPP1"/>
<name>A0A431TPP1_9BURK</name>
<dbReference type="InterPro" id="IPR007560">
    <property type="entry name" value="Restrct_endonuc_IV_Mrr"/>
</dbReference>
<dbReference type="InterPro" id="IPR011335">
    <property type="entry name" value="Restrct_endonuc-II-like"/>
</dbReference>
<dbReference type="EMBL" id="RXOE01000002">
    <property type="protein sequence ID" value="RTQ35672.1"/>
    <property type="molecule type" value="Genomic_DNA"/>
</dbReference>
<proteinExistence type="predicted"/>
<keyword evidence="2" id="KW-0540">Nuclease</keyword>
<feature type="domain" description="Restriction endonuclease type IV Mrr" evidence="1">
    <location>
        <begin position="3"/>
        <end position="107"/>
    </location>
</feature>
<dbReference type="GO" id="GO:0003677">
    <property type="term" value="F:DNA binding"/>
    <property type="evidence" value="ECO:0007669"/>
    <property type="project" value="InterPro"/>
</dbReference>
<dbReference type="GO" id="GO:0009307">
    <property type="term" value="P:DNA restriction-modification system"/>
    <property type="evidence" value="ECO:0007669"/>
    <property type="project" value="InterPro"/>
</dbReference>
<dbReference type="Pfam" id="PF04471">
    <property type="entry name" value="Mrr_cat"/>
    <property type="match status" value="1"/>
</dbReference>
<dbReference type="OrthoDB" id="8456870at2"/>
<keyword evidence="3" id="KW-1185">Reference proteome</keyword>
<dbReference type="SUPFAM" id="SSF52980">
    <property type="entry name" value="Restriction endonuclease-like"/>
    <property type="match status" value="1"/>
</dbReference>
<gene>
    <name evidence="2" type="ORF">EJP69_09085</name>
</gene>
<keyword evidence="2" id="KW-0378">Hydrolase</keyword>
<protein>
    <submittedName>
        <fullName evidence="2">Restriction endonuclease</fullName>
    </submittedName>
</protein>
<reference evidence="2 3" key="1">
    <citation type="submission" date="2018-12" db="EMBL/GenBank/DDBJ databases">
        <title>The genome of Variovorax gossypii DSM 100435.</title>
        <authorList>
            <person name="Gao J."/>
            <person name="Sun J."/>
        </authorList>
    </citation>
    <scope>NUCLEOTIDE SEQUENCE [LARGE SCALE GENOMIC DNA]</scope>
    <source>
        <strain evidence="2 3">DSM 100435</strain>
    </source>
</reference>
<dbReference type="GO" id="GO:0004519">
    <property type="term" value="F:endonuclease activity"/>
    <property type="evidence" value="ECO:0007669"/>
    <property type="project" value="UniProtKB-KW"/>
</dbReference>
<comment type="caution">
    <text evidence="2">The sequence shown here is derived from an EMBL/GenBank/DDBJ whole genome shotgun (WGS) entry which is preliminary data.</text>
</comment>
<evidence type="ECO:0000313" key="3">
    <source>
        <dbReference type="Proteomes" id="UP000267418"/>
    </source>
</evidence>
<evidence type="ECO:0000313" key="2">
    <source>
        <dbReference type="EMBL" id="RTQ35672.1"/>
    </source>
</evidence>
<accession>A0A431TPP1</accession>
<organism evidence="2 3">
    <name type="scientific">Variovorax gossypii</name>
    <dbReference type="NCBI Taxonomy" id="1679495"/>
    <lineage>
        <taxon>Bacteria</taxon>
        <taxon>Pseudomonadati</taxon>
        <taxon>Pseudomonadota</taxon>
        <taxon>Betaproteobacteria</taxon>
        <taxon>Burkholderiales</taxon>
        <taxon>Comamonadaceae</taxon>
        <taxon>Variovorax</taxon>
    </lineage>
</organism>
<evidence type="ECO:0000259" key="1">
    <source>
        <dbReference type="Pfam" id="PF04471"/>
    </source>
</evidence>
<dbReference type="InterPro" id="IPR011856">
    <property type="entry name" value="tRNA_endonuc-like_dom_sf"/>
</dbReference>